<accession>A0A6J4KLA8</accession>
<dbReference type="AlphaFoldDB" id="A0A6J4KLA8"/>
<gene>
    <name evidence="2" type="ORF">AVDCRST_MAG68-1024</name>
</gene>
<dbReference type="PANTHER" id="PTHR43135:SF3">
    <property type="entry name" value="ALPHA-D-RIBOSE 1-METHYLPHOSPHONATE 5-TRIPHOSPHATE DIPHOSPHATASE"/>
    <property type="match status" value="1"/>
</dbReference>
<dbReference type="Gene3D" id="3.30.110.90">
    <property type="entry name" value="Amidohydrolase"/>
    <property type="match status" value="1"/>
</dbReference>
<proteinExistence type="predicted"/>
<reference evidence="2" key="1">
    <citation type="submission" date="2020-02" db="EMBL/GenBank/DDBJ databases">
        <authorList>
            <person name="Meier V. D."/>
        </authorList>
    </citation>
    <scope>NUCLEOTIDE SEQUENCE</scope>
    <source>
        <strain evidence="2">AVDCRST_MAG68</strain>
    </source>
</reference>
<dbReference type="Pfam" id="PF01979">
    <property type="entry name" value="Amidohydro_1"/>
    <property type="match status" value="1"/>
</dbReference>
<dbReference type="InterPro" id="IPR051781">
    <property type="entry name" value="Metallo-dep_Hydrolase"/>
</dbReference>
<dbReference type="Gene3D" id="3.40.50.10910">
    <property type="entry name" value="Amidohydrolase"/>
    <property type="match status" value="1"/>
</dbReference>
<dbReference type="EMBL" id="CADCTW010000059">
    <property type="protein sequence ID" value="CAA9308245.1"/>
    <property type="molecule type" value="Genomic_DNA"/>
</dbReference>
<dbReference type="SUPFAM" id="SSF51556">
    <property type="entry name" value="Metallo-dependent hydrolases"/>
    <property type="match status" value="1"/>
</dbReference>
<dbReference type="GO" id="GO:0016810">
    <property type="term" value="F:hydrolase activity, acting on carbon-nitrogen (but not peptide) bonds"/>
    <property type="evidence" value="ECO:0007669"/>
    <property type="project" value="InterPro"/>
</dbReference>
<sequence length="466" mass="48888">MRHALLALLLAAPLAAQERPALAPSARAFVAVDAPVVALTGVRLVDGTGAPAREGHTVVVRGTRIVAVGPARTTPVPRGARVMDLAGHTLMPGLVSLHEHTYFGGLRQTVPMNAGAALYLGSGVTTAMTAGSQLPHQELSLKRMIDSGTLPGPRLLVTGPYFTGGPGRGSGGFVAVRDAADAKRLVGLWAAKGATWFKVHNGPTSVLRDVIQAAHARGLRVSAHLCSVTFSEAAALGIDALQHGFITNSEYVPGKQPDVCPPENMRAQADVDVASPAVQESIRRIVAGRAAVVSTLGVYESFVPGRPLDARALEMLAPATRREVEANHAGLAQRGFTVPERLLAKMMQWERAFVAAGGLLGAGSDPWGTGFLPGFGNLRNYELLVQAGFRPEEAIQILTLNGARILGEEARIGSIAPGKQADLVVVRGDPLAAPARIYDVTLVFRDGIGYDAVRLRDSAKGRVGVF</sequence>
<dbReference type="InterPro" id="IPR006680">
    <property type="entry name" value="Amidohydro-rel"/>
</dbReference>
<dbReference type="InterPro" id="IPR032466">
    <property type="entry name" value="Metal_Hydrolase"/>
</dbReference>
<dbReference type="SUPFAM" id="SSF51338">
    <property type="entry name" value="Composite domain of metallo-dependent hydrolases"/>
    <property type="match status" value="1"/>
</dbReference>
<dbReference type="Gene3D" id="1.20.58.520">
    <property type="entry name" value="Amidohydrolase"/>
    <property type="match status" value="1"/>
</dbReference>
<evidence type="ECO:0000313" key="2">
    <source>
        <dbReference type="EMBL" id="CAA9308245.1"/>
    </source>
</evidence>
<feature type="domain" description="Amidohydrolase-related" evidence="1">
    <location>
        <begin position="386"/>
        <end position="447"/>
    </location>
</feature>
<dbReference type="InterPro" id="IPR011059">
    <property type="entry name" value="Metal-dep_hydrolase_composite"/>
</dbReference>
<protein>
    <recommendedName>
        <fullName evidence="1">Amidohydrolase-related domain-containing protein</fullName>
    </recommendedName>
</protein>
<evidence type="ECO:0000259" key="1">
    <source>
        <dbReference type="Pfam" id="PF01979"/>
    </source>
</evidence>
<dbReference type="PANTHER" id="PTHR43135">
    <property type="entry name" value="ALPHA-D-RIBOSE 1-METHYLPHOSPHONATE 5-TRIPHOSPHATE DIPHOSPHATASE"/>
    <property type="match status" value="1"/>
</dbReference>
<dbReference type="Gene3D" id="2.30.40.10">
    <property type="entry name" value="Urease, subunit C, domain 1"/>
    <property type="match status" value="1"/>
</dbReference>
<name>A0A6J4KLA8_9BACT</name>
<organism evidence="2">
    <name type="scientific">uncultured Gemmatimonadota bacterium</name>
    <dbReference type="NCBI Taxonomy" id="203437"/>
    <lineage>
        <taxon>Bacteria</taxon>
        <taxon>Pseudomonadati</taxon>
        <taxon>Gemmatimonadota</taxon>
        <taxon>environmental samples</taxon>
    </lineage>
</organism>